<accession>A0A5A7PN19</accession>
<proteinExistence type="predicted"/>
<organism evidence="2 3">
    <name type="scientific">Striga asiatica</name>
    <name type="common">Asiatic witchweed</name>
    <name type="synonym">Buchnera asiatica</name>
    <dbReference type="NCBI Taxonomy" id="4170"/>
    <lineage>
        <taxon>Eukaryota</taxon>
        <taxon>Viridiplantae</taxon>
        <taxon>Streptophyta</taxon>
        <taxon>Embryophyta</taxon>
        <taxon>Tracheophyta</taxon>
        <taxon>Spermatophyta</taxon>
        <taxon>Magnoliopsida</taxon>
        <taxon>eudicotyledons</taxon>
        <taxon>Gunneridae</taxon>
        <taxon>Pentapetalae</taxon>
        <taxon>asterids</taxon>
        <taxon>lamiids</taxon>
        <taxon>Lamiales</taxon>
        <taxon>Orobanchaceae</taxon>
        <taxon>Buchnereae</taxon>
        <taxon>Striga</taxon>
    </lineage>
</organism>
<dbReference type="EMBL" id="BKCP01004849">
    <property type="protein sequence ID" value="GER34021.1"/>
    <property type="molecule type" value="Genomic_DNA"/>
</dbReference>
<keyword evidence="3" id="KW-1185">Reference proteome</keyword>
<sequence length="311" mass="33995">MEDSARTSAAPPENPNRIPHLVPVYPLPESRNVSFAHSLTARNHQHSKTAIEKQTTAHRTKEKREKTGNNNPRSVGFDTSRSRISSREMSMSMSIEAAESRCCPGEAAISGGGRLGKWRRRGGRQLVVGRRVLRWRWDAGVLGEVELRAVAAETEGGLVVGSGGGLGSVECAEPHTSGFLWVPNLGGPFAPRPLTDSSVFLPSLAGCSGEGGGRWRWLCGGGGCRRGISKTPINPLNFLRQHSAAIFSAVHPLHPRTRRRLLQQRITLANISSPNTTATSIRRRHHRVPVLAAVPPVSGDRPNRRRRPERR</sequence>
<evidence type="ECO:0000313" key="3">
    <source>
        <dbReference type="Proteomes" id="UP000325081"/>
    </source>
</evidence>
<feature type="region of interest" description="Disordered" evidence="1">
    <location>
        <begin position="1"/>
        <end position="21"/>
    </location>
</feature>
<evidence type="ECO:0000313" key="2">
    <source>
        <dbReference type="EMBL" id="GER34021.1"/>
    </source>
</evidence>
<reference evidence="3" key="1">
    <citation type="journal article" date="2019" name="Curr. Biol.">
        <title>Genome Sequence of Striga asiatica Provides Insight into the Evolution of Plant Parasitism.</title>
        <authorList>
            <person name="Yoshida S."/>
            <person name="Kim S."/>
            <person name="Wafula E.K."/>
            <person name="Tanskanen J."/>
            <person name="Kim Y.M."/>
            <person name="Honaas L."/>
            <person name="Yang Z."/>
            <person name="Spallek T."/>
            <person name="Conn C.E."/>
            <person name="Ichihashi Y."/>
            <person name="Cheong K."/>
            <person name="Cui S."/>
            <person name="Der J.P."/>
            <person name="Gundlach H."/>
            <person name="Jiao Y."/>
            <person name="Hori C."/>
            <person name="Ishida J.K."/>
            <person name="Kasahara H."/>
            <person name="Kiba T."/>
            <person name="Kim M.S."/>
            <person name="Koo N."/>
            <person name="Laohavisit A."/>
            <person name="Lee Y.H."/>
            <person name="Lumba S."/>
            <person name="McCourt P."/>
            <person name="Mortimer J.C."/>
            <person name="Mutuku J.M."/>
            <person name="Nomura T."/>
            <person name="Sasaki-Sekimoto Y."/>
            <person name="Seto Y."/>
            <person name="Wang Y."/>
            <person name="Wakatake T."/>
            <person name="Sakakibara H."/>
            <person name="Demura T."/>
            <person name="Yamaguchi S."/>
            <person name="Yoneyama K."/>
            <person name="Manabe R.I."/>
            <person name="Nelson D.C."/>
            <person name="Schulman A.H."/>
            <person name="Timko M.P."/>
            <person name="dePamphilis C.W."/>
            <person name="Choi D."/>
            <person name="Shirasu K."/>
        </authorList>
    </citation>
    <scope>NUCLEOTIDE SEQUENCE [LARGE SCALE GENOMIC DNA]</scope>
    <source>
        <strain evidence="3">cv. UVA1</strain>
    </source>
</reference>
<feature type="compositionally biased region" description="Polar residues" evidence="1">
    <location>
        <begin position="68"/>
        <end position="79"/>
    </location>
</feature>
<protein>
    <submittedName>
        <fullName evidence="2">63 kDa inner membrane family protein</fullName>
    </submittedName>
</protein>
<feature type="region of interest" description="Disordered" evidence="1">
    <location>
        <begin position="41"/>
        <end position="86"/>
    </location>
</feature>
<gene>
    <name evidence="2" type="ORF">STAS_10200</name>
</gene>
<name>A0A5A7PN19_STRAF</name>
<dbReference type="AlphaFoldDB" id="A0A5A7PN19"/>
<evidence type="ECO:0000256" key="1">
    <source>
        <dbReference type="SAM" id="MobiDB-lite"/>
    </source>
</evidence>
<dbReference type="Proteomes" id="UP000325081">
    <property type="component" value="Unassembled WGS sequence"/>
</dbReference>
<comment type="caution">
    <text evidence="2">The sequence shown here is derived from an EMBL/GenBank/DDBJ whole genome shotgun (WGS) entry which is preliminary data.</text>
</comment>